<keyword evidence="5" id="KW-0964">Secreted</keyword>
<evidence type="ECO:0000256" key="4">
    <source>
        <dbReference type="ARBA" id="ARBA00022514"/>
    </source>
</evidence>
<feature type="non-terminal residue" evidence="10">
    <location>
        <position position="159"/>
    </location>
</feature>
<evidence type="ECO:0000256" key="1">
    <source>
        <dbReference type="ARBA" id="ARBA00004236"/>
    </source>
</evidence>
<keyword evidence="6" id="KW-0732">Signal</keyword>
<protein>
    <recommendedName>
        <fullName evidence="12">ALK and LTK ligand 2</fullName>
    </recommendedName>
</protein>
<dbReference type="InterPro" id="IPR029364">
    <property type="entry name" value="ALKL1/2"/>
</dbReference>
<comment type="caution">
    <text evidence="10">The sequence shown here is derived from an EMBL/GenBank/DDBJ whole genome shotgun (WGS) entry which is preliminary data.</text>
</comment>
<feature type="non-terminal residue" evidence="10">
    <location>
        <position position="1"/>
    </location>
</feature>
<accession>V8NXM4</accession>
<evidence type="ECO:0000313" key="11">
    <source>
        <dbReference type="Proteomes" id="UP000018936"/>
    </source>
</evidence>
<evidence type="ECO:0008006" key="12">
    <source>
        <dbReference type="Google" id="ProtNLM"/>
    </source>
</evidence>
<evidence type="ECO:0000256" key="5">
    <source>
        <dbReference type="ARBA" id="ARBA00022525"/>
    </source>
</evidence>
<evidence type="ECO:0000256" key="6">
    <source>
        <dbReference type="ARBA" id="ARBA00022729"/>
    </source>
</evidence>
<dbReference type="OrthoDB" id="9807651at2759"/>
<dbReference type="Proteomes" id="UP000018936">
    <property type="component" value="Unassembled WGS sequence"/>
</dbReference>
<dbReference type="GO" id="GO:0005886">
    <property type="term" value="C:plasma membrane"/>
    <property type="evidence" value="ECO:0007669"/>
    <property type="project" value="UniProtKB-SubCell"/>
</dbReference>
<evidence type="ECO:0000256" key="7">
    <source>
        <dbReference type="ARBA" id="ARBA00023136"/>
    </source>
</evidence>
<evidence type="ECO:0000256" key="3">
    <source>
        <dbReference type="ARBA" id="ARBA00022475"/>
    </source>
</evidence>
<sequence length="159" mass="18361">MGSGQTNSGVSGKHILFSWVVRTSAMCKLLRSSVLIGLMALILSAGHCKEKSESSVGLRERQNLLNLIMEIIQELKKYHVEEDEENGVQYKQDYPPLDQREVPDYGTYSEKQKVEIFPRDLRMKDKFLNHLTGHLYFGPKCTKHFHRLYHHTRDCTIPA</sequence>
<organism evidence="10 11">
    <name type="scientific">Ophiophagus hannah</name>
    <name type="common">King cobra</name>
    <name type="synonym">Naja hannah</name>
    <dbReference type="NCBI Taxonomy" id="8665"/>
    <lineage>
        <taxon>Eukaryota</taxon>
        <taxon>Metazoa</taxon>
        <taxon>Chordata</taxon>
        <taxon>Craniata</taxon>
        <taxon>Vertebrata</taxon>
        <taxon>Euteleostomi</taxon>
        <taxon>Lepidosauria</taxon>
        <taxon>Squamata</taxon>
        <taxon>Bifurcata</taxon>
        <taxon>Unidentata</taxon>
        <taxon>Episquamata</taxon>
        <taxon>Toxicofera</taxon>
        <taxon>Serpentes</taxon>
        <taxon>Colubroidea</taxon>
        <taxon>Elapidae</taxon>
        <taxon>Elapinae</taxon>
        <taxon>Ophiophagus</taxon>
    </lineage>
</organism>
<evidence type="ECO:0000256" key="8">
    <source>
        <dbReference type="ARBA" id="ARBA00023157"/>
    </source>
</evidence>
<dbReference type="GO" id="GO:0005125">
    <property type="term" value="F:cytokine activity"/>
    <property type="evidence" value="ECO:0007669"/>
    <property type="project" value="UniProtKB-KW"/>
</dbReference>
<dbReference type="AlphaFoldDB" id="V8NXM4"/>
<dbReference type="PANTHER" id="PTHR28676">
    <property type="entry name" value="ALK AND LTK LIGAND 2-RELATED"/>
    <property type="match status" value="1"/>
</dbReference>
<comment type="similarity">
    <text evidence="9">Belongs to the ALKAL family.</text>
</comment>
<keyword evidence="4" id="KW-0202">Cytokine</keyword>
<dbReference type="GO" id="GO:0030298">
    <property type="term" value="F:receptor signaling protein tyrosine kinase activator activity"/>
    <property type="evidence" value="ECO:0007669"/>
    <property type="project" value="InterPro"/>
</dbReference>
<keyword evidence="7" id="KW-0472">Membrane</keyword>
<dbReference type="GO" id="GO:0030971">
    <property type="term" value="F:receptor tyrosine kinase binding"/>
    <property type="evidence" value="ECO:0007669"/>
    <property type="project" value="InterPro"/>
</dbReference>
<keyword evidence="8" id="KW-1015">Disulfide bond</keyword>
<comment type="subcellular location">
    <subcellularLocation>
        <location evidence="1">Cell membrane</location>
    </subcellularLocation>
    <subcellularLocation>
        <location evidence="2">Secreted</location>
    </subcellularLocation>
</comment>
<dbReference type="EMBL" id="AZIM01001497">
    <property type="protein sequence ID" value="ETE66706.1"/>
    <property type="molecule type" value="Genomic_DNA"/>
</dbReference>
<dbReference type="GO" id="GO:0070374">
    <property type="term" value="P:positive regulation of ERK1 and ERK2 cascade"/>
    <property type="evidence" value="ECO:0007669"/>
    <property type="project" value="TreeGrafter"/>
</dbReference>
<evidence type="ECO:0000256" key="9">
    <source>
        <dbReference type="ARBA" id="ARBA00033741"/>
    </source>
</evidence>
<gene>
    <name evidence="10" type="ORF">L345_07510</name>
</gene>
<keyword evidence="11" id="KW-1185">Reference proteome</keyword>
<evidence type="ECO:0000313" key="10">
    <source>
        <dbReference type="EMBL" id="ETE66706.1"/>
    </source>
</evidence>
<dbReference type="GO" id="GO:0005615">
    <property type="term" value="C:extracellular space"/>
    <property type="evidence" value="ECO:0007669"/>
    <property type="project" value="UniProtKB-KW"/>
</dbReference>
<name>V8NXM4_OPHHA</name>
<dbReference type="GO" id="GO:0070378">
    <property type="term" value="P:positive regulation of ERK5 cascade"/>
    <property type="evidence" value="ECO:0007669"/>
    <property type="project" value="TreeGrafter"/>
</dbReference>
<proteinExistence type="inferred from homology"/>
<keyword evidence="3" id="KW-1003">Cell membrane</keyword>
<reference evidence="10 11" key="1">
    <citation type="journal article" date="2013" name="Proc. Natl. Acad. Sci. U.S.A.">
        <title>The king cobra genome reveals dynamic gene evolution and adaptation in the snake venom system.</title>
        <authorList>
            <person name="Vonk F.J."/>
            <person name="Casewell N.R."/>
            <person name="Henkel C.V."/>
            <person name="Heimberg A.M."/>
            <person name="Jansen H.J."/>
            <person name="McCleary R.J."/>
            <person name="Kerkkamp H.M."/>
            <person name="Vos R.A."/>
            <person name="Guerreiro I."/>
            <person name="Calvete J.J."/>
            <person name="Wuster W."/>
            <person name="Woods A.E."/>
            <person name="Logan J.M."/>
            <person name="Harrison R.A."/>
            <person name="Castoe T.A."/>
            <person name="de Koning A.P."/>
            <person name="Pollock D.D."/>
            <person name="Yandell M."/>
            <person name="Calderon D."/>
            <person name="Renjifo C."/>
            <person name="Currier R.B."/>
            <person name="Salgado D."/>
            <person name="Pla D."/>
            <person name="Sanz L."/>
            <person name="Hyder A.S."/>
            <person name="Ribeiro J.M."/>
            <person name="Arntzen J.W."/>
            <person name="van den Thillart G.E."/>
            <person name="Boetzer M."/>
            <person name="Pirovano W."/>
            <person name="Dirks R.P."/>
            <person name="Spaink H.P."/>
            <person name="Duboule D."/>
            <person name="McGlinn E."/>
            <person name="Kini R.M."/>
            <person name="Richardson M.K."/>
        </authorList>
    </citation>
    <scope>NUCLEOTIDE SEQUENCE</scope>
    <source>
        <tissue evidence="10">Blood</tissue>
    </source>
</reference>
<evidence type="ECO:0000256" key="2">
    <source>
        <dbReference type="ARBA" id="ARBA00004613"/>
    </source>
</evidence>
<dbReference type="PANTHER" id="PTHR28676:SF2">
    <property type="entry name" value="ALK AND LTK LIGAND 2"/>
    <property type="match status" value="1"/>
</dbReference>
<dbReference type="Pfam" id="PF15129">
    <property type="entry name" value="ALKL1_2"/>
    <property type="match status" value="1"/>
</dbReference>